<evidence type="ECO:0000313" key="3">
    <source>
        <dbReference type="EMBL" id="RWZ78699.1"/>
    </source>
</evidence>
<feature type="transmembrane region" description="Helical" evidence="1">
    <location>
        <begin position="215"/>
        <end position="235"/>
    </location>
</feature>
<keyword evidence="1" id="KW-0812">Transmembrane</keyword>
<feature type="transmembrane region" description="Helical" evidence="1">
    <location>
        <begin position="92"/>
        <end position="111"/>
    </location>
</feature>
<keyword evidence="1" id="KW-1133">Transmembrane helix</keyword>
<feature type="transmembrane region" description="Helical" evidence="1">
    <location>
        <begin position="118"/>
        <end position="137"/>
    </location>
</feature>
<dbReference type="EMBL" id="SCKX01000001">
    <property type="protein sequence ID" value="RWZ78699.1"/>
    <property type="molecule type" value="Genomic_DNA"/>
</dbReference>
<feature type="transmembrane region" description="Helical" evidence="1">
    <location>
        <begin position="277"/>
        <end position="295"/>
    </location>
</feature>
<feature type="transmembrane region" description="Helical" evidence="1">
    <location>
        <begin position="20"/>
        <end position="45"/>
    </location>
</feature>
<feature type="transmembrane region" description="Helical" evidence="1">
    <location>
        <begin position="307"/>
        <end position="325"/>
    </location>
</feature>
<gene>
    <name evidence="3" type="ORF">EOT05_03045</name>
</gene>
<protein>
    <recommendedName>
        <fullName evidence="2">Glycosyltransferase RgtA/B/C/D-like domain-containing protein</fullName>
    </recommendedName>
</protein>
<feature type="domain" description="Glycosyltransferase RgtA/B/C/D-like" evidence="2">
    <location>
        <begin position="76"/>
        <end position="224"/>
    </location>
</feature>
<keyword evidence="1" id="KW-0472">Membrane</keyword>
<keyword evidence="4" id="KW-1185">Reference proteome</keyword>
<dbReference type="AlphaFoldDB" id="A0A4Q0AI73"/>
<dbReference type="InterPro" id="IPR038731">
    <property type="entry name" value="RgtA/B/C-like"/>
</dbReference>
<sequence length="478" mass="53255">MNIMAAKEISQFFIYRWRYVIGYTIFGALLTGLLIFAGLYVPGGISPEEIRATVRSDSLSFSNPTTFAITSLPFYMFQKLIFYFFGVTEFSIKLPALIIALLSAVGLFFLLRRWYKTNIVVLTSLIAITTGQFLFIAQNGTPGILFVFWPIVLLTLGTQVTRAKKARFFWKISFASAAALSLYTPLSIYPLLATVLVVMLHPHLRIIVRRLSKLKITVSIVLAAMLVTPLVYLISIQPQLGLNLLGAPAVWPPDIGANVVTLLQQFFLFWEPSTGTLMTPVFGFGSILIIGLGIYRLVLTRDTTRSYLIIVWLLFLIPVLLINPIFTSVTFVPSVLLLAAGLTSLIGYWYRLFPLNPYARIAGLIPIVILVSTLIGSGLDRYLYGYHYAPSTAANFSNDLQLIPKNTRNLVVSNDELAFYQAVARHQSGVSVTTTAQSDQFVATRAAREDVPSAYAITRIITTTYSNNSDRLYVYKKT</sequence>
<feature type="transmembrane region" description="Helical" evidence="1">
    <location>
        <begin position="143"/>
        <end position="161"/>
    </location>
</feature>
<evidence type="ECO:0000313" key="4">
    <source>
        <dbReference type="Proteomes" id="UP000289257"/>
    </source>
</evidence>
<reference evidence="3" key="1">
    <citation type="submission" date="2019-01" db="EMBL/GenBank/DDBJ databases">
        <title>Genomic signatures and co-occurrence patterns of the ultra-small Saccharimodia (Patescibacteria phylum) suggest a symbiotic lifestyle.</title>
        <authorList>
            <person name="Lemos L."/>
            <person name="Medeiros J."/>
            <person name="Andreote F."/>
            <person name="Fernandes G."/>
            <person name="Varani A."/>
            <person name="Oliveira G."/>
            <person name="Pylro V."/>
        </authorList>
    </citation>
    <scope>NUCLEOTIDE SEQUENCE [LARGE SCALE GENOMIC DNA]</scope>
    <source>
        <strain evidence="3">AMD02</strain>
    </source>
</reference>
<proteinExistence type="predicted"/>
<accession>A0A4Q0AI73</accession>
<feature type="transmembrane region" description="Helical" evidence="1">
    <location>
        <begin position="361"/>
        <end position="379"/>
    </location>
</feature>
<dbReference type="Pfam" id="PF13231">
    <property type="entry name" value="PMT_2"/>
    <property type="match status" value="1"/>
</dbReference>
<name>A0A4Q0AI73_9BACT</name>
<dbReference type="Proteomes" id="UP000289257">
    <property type="component" value="Unassembled WGS sequence"/>
</dbReference>
<organism evidence="3 4">
    <name type="scientific">Candidatus Microsaccharimonas sossegonensis</name>
    <dbReference type="NCBI Taxonomy" id="2506948"/>
    <lineage>
        <taxon>Bacteria</taxon>
        <taxon>Candidatus Saccharimonadota</taxon>
        <taxon>Candidatus Saccharimonadia</taxon>
        <taxon>Candidatus Saccharimonadales</taxon>
        <taxon>Candidatus Saccharimonadaceae</taxon>
        <taxon>Candidatus Microsaccharimonas</taxon>
    </lineage>
</organism>
<evidence type="ECO:0000256" key="1">
    <source>
        <dbReference type="SAM" id="Phobius"/>
    </source>
</evidence>
<comment type="caution">
    <text evidence="3">The sequence shown here is derived from an EMBL/GenBank/DDBJ whole genome shotgun (WGS) entry which is preliminary data.</text>
</comment>
<evidence type="ECO:0000259" key="2">
    <source>
        <dbReference type="Pfam" id="PF13231"/>
    </source>
</evidence>